<sequence>MVCTIIVRTRISSRRARMREPKCNAAWECPPSRGRATNTREKESPLPVYDPKVEGRCIWPNSWPSLEYVLLNNECVMNEGERQGGKKGLKEASSDTAVCTVGIKPAGLRLTPSSIHNPRNLLWCSPVREYDAESKSADRILLIVRFSLGSKASRYHHAFVLDASHCEPISEHQGLVGELRHRHVVWNHHPVCSLIEHRVLTRLPTQERRD</sequence>
<comment type="caution">
    <text evidence="1">The sequence shown here is derived from an EMBL/GenBank/DDBJ whole genome shotgun (WGS) entry which is preliminary data.</text>
</comment>
<evidence type="ECO:0000313" key="2">
    <source>
        <dbReference type="Proteomes" id="UP000233551"/>
    </source>
</evidence>
<dbReference type="EMBL" id="PGOL01000925">
    <property type="protein sequence ID" value="PKI62834.1"/>
    <property type="molecule type" value="Genomic_DNA"/>
</dbReference>
<keyword evidence="2" id="KW-1185">Reference proteome</keyword>
<gene>
    <name evidence="1" type="ORF">CRG98_016785</name>
</gene>
<proteinExistence type="predicted"/>
<protein>
    <submittedName>
        <fullName evidence="1">Uncharacterized protein</fullName>
    </submittedName>
</protein>
<accession>A0A2I0K2R1</accession>
<organism evidence="1 2">
    <name type="scientific">Punica granatum</name>
    <name type="common">Pomegranate</name>
    <dbReference type="NCBI Taxonomy" id="22663"/>
    <lineage>
        <taxon>Eukaryota</taxon>
        <taxon>Viridiplantae</taxon>
        <taxon>Streptophyta</taxon>
        <taxon>Embryophyta</taxon>
        <taxon>Tracheophyta</taxon>
        <taxon>Spermatophyta</taxon>
        <taxon>Magnoliopsida</taxon>
        <taxon>eudicotyledons</taxon>
        <taxon>Gunneridae</taxon>
        <taxon>Pentapetalae</taxon>
        <taxon>rosids</taxon>
        <taxon>malvids</taxon>
        <taxon>Myrtales</taxon>
        <taxon>Lythraceae</taxon>
        <taxon>Punica</taxon>
    </lineage>
</organism>
<name>A0A2I0K2R1_PUNGR</name>
<evidence type="ECO:0000313" key="1">
    <source>
        <dbReference type="EMBL" id="PKI62834.1"/>
    </source>
</evidence>
<dbReference type="Proteomes" id="UP000233551">
    <property type="component" value="Unassembled WGS sequence"/>
</dbReference>
<reference evidence="1 2" key="1">
    <citation type="submission" date="2017-11" db="EMBL/GenBank/DDBJ databases">
        <title>De-novo sequencing of pomegranate (Punica granatum L.) genome.</title>
        <authorList>
            <person name="Akparov Z."/>
            <person name="Amiraslanov A."/>
            <person name="Hajiyeva S."/>
            <person name="Abbasov M."/>
            <person name="Kaur K."/>
            <person name="Hamwieh A."/>
            <person name="Solovyev V."/>
            <person name="Salamov A."/>
            <person name="Braich B."/>
            <person name="Kosarev P."/>
            <person name="Mahmoud A."/>
            <person name="Hajiyev E."/>
            <person name="Babayeva S."/>
            <person name="Izzatullayeva V."/>
            <person name="Mammadov A."/>
            <person name="Mammadov A."/>
            <person name="Sharifova S."/>
            <person name="Ojaghi J."/>
            <person name="Eynullazada K."/>
            <person name="Bayramov B."/>
            <person name="Abdulazimova A."/>
            <person name="Shahmuradov I."/>
        </authorList>
    </citation>
    <scope>NUCLEOTIDE SEQUENCE [LARGE SCALE GENOMIC DNA]</scope>
    <source>
        <strain evidence="2">cv. AG2017</strain>
        <tissue evidence="1">Leaf</tissue>
    </source>
</reference>
<dbReference type="AlphaFoldDB" id="A0A2I0K2R1"/>